<name>A0AC61S5E0_9BACT</name>
<protein>
    <submittedName>
        <fullName evidence="1">Uncharacterized protein</fullName>
    </submittedName>
</protein>
<sequence>MEPTYIAALEIGSSHIRAAVGSLDTEGTLTLLAMEDEYVADAIRYGWIQNVDDVSNRINRLVRKLENYKTISPRKIKAVYVSVGGRSMAAHTTVVERHFDEETEITGRIIAQLKEEARHQGLSDSIVVDVIPKKILIDNRDTPKPIGTFGSDICAEFSVISCRQHGQRNLDRAVNERQALTIKGSFVRQTALADMVLSPDEKSLGCMLVDFGAETVGVAIYKNDTLQYMVTLPIGSRCITRDIMSLNYTEERAEEIKKVIGDAINVDPGFRRNDFDGDAVEINSFIRTRAGEIAINIVEQAKYAALNFSADLPGGIILAGAGAKLRGFTDLLRQQSGAKVRIASAPSSIRISDTRMQTYDMLDVISILNAAAANQPQECTEAPQTTIVSPYGENGTSTDNDNEYADGPGPNPRHIKTNKKPNEVKKKGNSIFKGISDYFATIFDEPEDSPEDENKI</sequence>
<comment type="caution">
    <text evidence="1">The sequence shown here is derived from an EMBL/GenBank/DDBJ whole genome shotgun (WGS) entry which is preliminary data.</text>
</comment>
<organism evidence="1 2">
    <name type="scientific">Muribaculum caecicola</name>
    <dbReference type="NCBI Taxonomy" id="3038144"/>
    <lineage>
        <taxon>Bacteria</taxon>
        <taxon>Pseudomonadati</taxon>
        <taxon>Bacteroidota</taxon>
        <taxon>Bacteroidia</taxon>
        <taxon>Bacteroidales</taxon>
        <taxon>Muribaculaceae</taxon>
        <taxon>Muribaculum</taxon>
    </lineage>
</organism>
<accession>A0AC61S5E0</accession>
<evidence type="ECO:0000313" key="2">
    <source>
        <dbReference type="Proteomes" id="UP000305401"/>
    </source>
</evidence>
<keyword evidence="2" id="KW-1185">Reference proteome</keyword>
<dbReference type="Proteomes" id="UP000305401">
    <property type="component" value="Unassembled WGS sequence"/>
</dbReference>
<evidence type="ECO:0000313" key="1">
    <source>
        <dbReference type="EMBL" id="THG50758.1"/>
    </source>
</evidence>
<dbReference type="EMBL" id="SSTG01000067">
    <property type="protein sequence ID" value="THG50758.1"/>
    <property type="molecule type" value="Genomic_DNA"/>
</dbReference>
<proteinExistence type="predicted"/>
<gene>
    <name evidence="1" type="ORF">E5990_06365</name>
</gene>
<reference evidence="1" key="1">
    <citation type="submission" date="2019-04" db="EMBL/GenBank/DDBJ databases">
        <title>Microbes associate with the intestines of laboratory mice.</title>
        <authorList>
            <person name="Navarre W."/>
            <person name="Wong E."/>
            <person name="Huang K.C."/>
            <person name="Tropini C."/>
            <person name="Ng K."/>
            <person name="Yu B."/>
        </authorList>
    </citation>
    <scope>NUCLEOTIDE SEQUENCE</scope>
    <source>
        <strain evidence="1">NM86_A22</strain>
    </source>
</reference>